<dbReference type="InterPro" id="IPR032508">
    <property type="entry name" value="FecR_C"/>
</dbReference>
<dbReference type="Proteomes" id="UP000295292">
    <property type="component" value="Unassembled WGS sequence"/>
</dbReference>
<dbReference type="Pfam" id="PF04773">
    <property type="entry name" value="FecR"/>
    <property type="match status" value="1"/>
</dbReference>
<feature type="domain" description="FecR protein" evidence="2">
    <location>
        <begin position="175"/>
        <end position="270"/>
    </location>
</feature>
<evidence type="ECO:0000256" key="1">
    <source>
        <dbReference type="SAM" id="Phobius"/>
    </source>
</evidence>
<dbReference type="RefSeq" id="WP_133583087.1">
    <property type="nucleotide sequence ID" value="NZ_SNYV01000011.1"/>
</dbReference>
<reference evidence="4 5" key="1">
    <citation type="submission" date="2019-03" db="EMBL/GenBank/DDBJ databases">
        <title>Genomic Encyclopedia of Archaeal and Bacterial Type Strains, Phase II (KMG-II): from individual species to whole genera.</title>
        <authorList>
            <person name="Goeker M."/>
        </authorList>
    </citation>
    <scope>NUCLEOTIDE SEQUENCE [LARGE SCALE GENOMIC DNA]</scope>
    <source>
        <strain evidence="4 5">DSM 28353</strain>
    </source>
</reference>
<dbReference type="EMBL" id="SNYV01000011">
    <property type="protein sequence ID" value="TDQ79287.1"/>
    <property type="molecule type" value="Genomic_DNA"/>
</dbReference>
<dbReference type="PANTHER" id="PTHR30273">
    <property type="entry name" value="PERIPLASMIC SIGNAL SENSOR AND SIGMA FACTOR ACTIVATOR FECR-RELATED"/>
    <property type="match status" value="1"/>
</dbReference>
<dbReference type="GO" id="GO:0016989">
    <property type="term" value="F:sigma factor antagonist activity"/>
    <property type="evidence" value="ECO:0007669"/>
    <property type="project" value="TreeGrafter"/>
</dbReference>
<proteinExistence type="predicted"/>
<evidence type="ECO:0000313" key="4">
    <source>
        <dbReference type="EMBL" id="TDQ79287.1"/>
    </source>
</evidence>
<dbReference type="PANTHER" id="PTHR30273:SF2">
    <property type="entry name" value="PROTEIN FECR"/>
    <property type="match status" value="1"/>
</dbReference>
<keyword evidence="1" id="KW-0812">Transmembrane</keyword>
<gene>
    <name evidence="4" type="ORF">CLV99_0721</name>
</gene>
<feature type="transmembrane region" description="Helical" evidence="1">
    <location>
        <begin position="89"/>
        <end position="107"/>
    </location>
</feature>
<dbReference type="InterPro" id="IPR012373">
    <property type="entry name" value="Ferrdict_sens_TM"/>
</dbReference>
<dbReference type="AlphaFoldDB" id="A0A4R6WK37"/>
<protein>
    <submittedName>
        <fullName evidence="4">FecR family protein</fullName>
    </submittedName>
</protein>
<organism evidence="4 5">
    <name type="scientific">Sphingobacterium yanglingense</name>
    <dbReference type="NCBI Taxonomy" id="1437280"/>
    <lineage>
        <taxon>Bacteria</taxon>
        <taxon>Pseudomonadati</taxon>
        <taxon>Bacteroidota</taxon>
        <taxon>Sphingobacteriia</taxon>
        <taxon>Sphingobacteriales</taxon>
        <taxon>Sphingobacteriaceae</taxon>
        <taxon>Sphingobacterium</taxon>
    </lineage>
</organism>
<keyword evidence="1" id="KW-0472">Membrane</keyword>
<name>A0A4R6WK37_9SPHI</name>
<feature type="domain" description="Protein FecR C-terminal" evidence="3">
    <location>
        <begin position="318"/>
        <end position="380"/>
    </location>
</feature>
<comment type="caution">
    <text evidence="4">The sequence shown here is derived from an EMBL/GenBank/DDBJ whole genome shotgun (WGS) entry which is preliminary data.</text>
</comment>
<evidence type="ECO:0000259" key="3">
    <source>
        <dbReference type="Pfam" id="PF16344"/>
    </source>
</evidence>
<dbReference type="Pfam" id="PF16344">
    <property type="entry name" value="FecR_C"/>
    <property type="match status" value="1"/>
</dbReference>
<dbReference type="OrthoDB" id="649666at2"/>
<accession>A0A4R6WK37</accession>
<evidence type="ECO:0000259" key="2">
    <source>
        <dbReference type="Pfam" id="PF04773"/>
    </source>
</evidence>
<keyword evidence="5" id="KW-1185">Reference proteome</keyword>
<evidence type="ECO:0000313" key="5">
    <source>
        <dbReference type="Proteomes" id="UP000295292"/>
    </source>
</evidence>
<dbReference type="Gene3D" id="2.60.120.1440">
    <property type="match status" value="1"/>
</dbReference>
<dbReference type="PIRSF" id="PIRSF018266">
    <property type="entry name" value="FecR"/>
    <property type="match status" value="1"/>
</dbReference>
<dbReference type="InterPro" id="IPR006860">
    <property type="entry name" value="FecR"/>
</dbReference>
<sequence length="382" mass="42699">MNNQQQIQVLFRKYLTGDYSPEELDILLDYFQLERDDHTLTARLVEELQSDIAPEKIPAITKLADGIGQRIFEQVHAPRKKSISMLRRIAAAVLLIGFIGSGILYYYNYNSNLKQRELVSKYGDDVMPGSMRATLITDDGSEVSLDQAQTGIRVAQKLQYSDGTPLQISPTKYATLKTPNGGQYRVELADGTVVWLNAASSLRYPLTFDGVQRDVTLTGEAYFEVSHQNGKPFVVHANGQYVKVLGTKFNINDYDGTIPGVTTLLEGKVEIESKATLQKQVLTPGQQAVVSKQSIQIKAVPDVSDFAAWREGYFIRTAVTLSEIIPELERWYDVTFEIGSQPSARAYIALNREAKLSTILDALTLNYGVKFKIEGRRVVVME</sequence>
<dbReference type="Gene3D" id="3.55.50.30">
    <property type="match status" value="1"/>
</dbReference>
<keyword evidence="1" id="KW-1133">Transmembrane helix</keyword>